<evidence type="ECO:0000313" key="2">
    <source>
        <dbReference type="EMBL" id="MDQ0373839.1"/>
    </source>
</evidence>
<keyword evidence="3" id="KW-1185">Reference proteome</keyword>
<sequence>MERVAFIVEETGERIPCLLNPERVVQRRVAGLRPLTSGSGGVSGRTVTDTPLLHTGGGRTEIDVDLLFDVQLTEAAAAPALAPPAPAPESEGATDVAPVTPARVPLDVRHLTRPLWNLAENTASEGRSVPHVRFVWGKAWNVLAVVESLAERLERFDQSGVPGRSWVRMRLVRVNEPPGAALEDPTELSGAVPDADLVRSQPPVGTHLVLGAGGPAADGSAAGGQTLPQIAAERSGNRPWLWRSFADLNDLLDVIWPPAGTELAVPAPPESLPPPAAVP</sequence>
<dbReference type="Pfam" id="PF19266">
    <property type="entry name" value="CIS_tube"/>
    <property type="match status" value="1"/>
</dbReference>
<protein>
    <recommendedName>
        <fullName evidence="1">Contractile injection system tube protein N-terminal domain-containing protein</fullName>
    </recommendedName>
</protein>
<dbReference type="InterPro" id="IPR045361">
    <property type="entry name" value="CIS_tube_prot_N"/>
</dbReference>
<comment type="caution">
    <text evidence="2">The sequence shown here is derived from an EMBL/GenBank/DDBJ whole genome shotgun (WGS) entry which is preliminary data.</text>
</comment>
<feature type="domain" description="Contractile injection system tube protein N-terminal" evidence="1">
    <location>
        <begin position="10"/>
        <end position="174"/>
    </location>
</feature>
<accession>A0ABU0EF24</accession>
<name>A0ABU0EF24_9CELL</name>
<evidence type="ECO:0000313" key="3">
    <source>
        <dbReference type="Proteomes" id="UP001239626"/>
    </source>
</evidence>
<proteinExistence type="predicted"/>
<dbReference type="RefSeq" id="WP_307492111.1">
    <property type="nucleotide sequence ID" value="NZ_JAUSVB010000002.1"/>
</dbReference>
<evidence type="ECO:0000259" key="1">
    <source>
        <dbReference type="Pfam" id="PF19266"/>
    </source>
</evidence>
<dbReference type="Proteomes" id="UP001239626">
    <property type="component" value="Unassembled WGS sequence"/>
</dbReference>
<organism evidence="2 3">
    <name type="scientific">Cellulomonas humilata</name>
    <dbReference type="NCBI Taxonomy" id="144055"/>
    <lineage>
        <taxon>Bacteria</taxon>
        <taxon>Bacillati</taxon>
        <taxon>Actinomycetota</taxon>
        <taxon>Actinomycetes</taxon>
        <taxon>Micrococcales</taxon>
        <taxon>Cellulomonadaceae</taxon>
        <taxon>Cellulomonas</taxon>
    </lineage>
</organism>
<reference evidence="2 3" key="1">
    <citation type="submission" date="2023-07" db="EMBL/GenBank/DDBJ databases">
        <title>Sorghum-associated microbial communities from plants grown in Nebraska, USA.</title>
        <authorList>
            <person name="Schachtman D."/>
        </authorList>
    </citation>
    <scope>NUCLEOTIDE SEQUENCE [LARGE SCALE GENOMIC DNA]</scope>
    <source>
        <strain evidence="2 3">BE332</strain>
    </source>
</reference>
<dbReference type="EMBL" id="JAUSVB010000002">
    <property type="protein sequence ID" value="MDQ0373839.1"/>
    <property type="molecule type" value="Genomic_DNA"/>
</dbReference>
<gene>
    <name evidence="2" type="ORF">J2X26_002150</name>
</gene>